<gene>
    <name evidence="3" type="ORF">DFR38_108196</name>
</gene>
<dbReference type="Gene3D" id="3.90.190.10">
    <property type="entry name" value="Protein tyrosine phosphatase superfamily"/>
    <property type="match status" value="1"/>
</dbReference>
<dbReference type="InterPro" id="IPR016130">
    <property type="entry name" value="Tyr_Pase_AS"/>
</dbReference>
<evidence type="ECO:0000259" key="2">
    <source>
        <dbReference type="PROSITE" id="PS50056"/>
    </source>
</evidence>
<dbReference type="PROSITE" id="PS50056">
    <property type="entry name" value="TYR_PHOSPHATASE_2"/>
    <property type="match status" value="1"/>
</dbReference>
<dbReference type="Pfam" id="PF13350">
    <property type="entry name" value="Y_phosphatase3"/>
    <property type="match status" value="1"/>
</dbReference>
<keyword evidence="4" id="KW-1185">Reference proteome</keyword>
<sequence>MLTLTNFRDLGGIPNKHGKQLIDKRLLRSAELSHLSPEQARQLAGRYQLGKIIDFRSAAETLERPDVSIAQARYVHIDLLAEAQQQAQASIAAFSQLDSVSKTTEYMQMLYQELALSPAAQAGYRQFFQEVLANDADKSVLFHCAAGKDRTGIAAMLMLEVLEVSRTLIYHDYLKTNHMRSQENARLVAQAAAAGADAAQQAAFAIALQVDSRYLDRFYATVEQHYAGVENYLHTVLHIDPASRQQLQQRLLR</sequence>
<name>A0A318JHL7_9NEIS</name>
<dbReference type="InterPro" id="IPR026893">
    <property type="entry name" value="Tyr/Ser_Pase_IphP-type"/>
</dbReference>
<evidence type="ECO:0000256" key="1">
    <source>
        <dbReference type="ARBA" id="ARBA00009580"/>
    </source>
</evidence>
<reference evidence="3 4" key="1">
    <citation type="submission" date="2018-05" db="EMBL/GenBank/DDBJ databases">
        <title>Genomic Encyclopedia of Type Strains, Phase IV (KMG-IV): sequencing the most valuable type-strain genomes for metagenomic binning, comparative biology and taxonomic classification.</title>
        <authorList>
            <person name="Goeker M."/>
        </authorList>
    </citation>
    <scope>NUCLEOTIDE SEQUENCE [LARGE SCALE GENOMIC DNA]</scope>
    <source>
        <strain evidence="3 4">DSM 25134</strain>
    </source>
</reference>
<dbReference type="InterPro" id="IPR029021">
    <property type="entry name" value="Prot-tyrosine_phosphatase-like"/>
</dbReference>
<comment type="caution">
    <text evidence="3">The sequence shown here is derived from an EMBL/GenBank/DDBJ whole genome shotgun (WGS) entry which is preliminary data.</text>
</comment>
<dbReference type="PROSITE" id="PS00383">
    <property type="entry name" value="TYR_PHOSPHATASE_1"/>
    <property type="match status" value="1"/>
</dbReference>
<dbReference type="OrthoDB" id="1188001at2"/>
<comment type="similarity">
    <text evidence="1">Belongs to the protein-tyrosine phosphatase family.</text>
</comment>
<evidence type="ECO:0000313" key="3">
    <source>
        <dbReference type="EMBL" id="PXX48104.1"/>
    </source>
</evidence>
<organism evidence="3 4">
    <name type="scientific">Aquitalea magnusonii</name>
    <dbReference type="NCBI Taxonomy" id="332411"/>
    <lineage>
        <taxon>Bacteria</taxon>
        <taxon>Pseudomonadati</taxon>
        <taxon>Pseudomonadota</taxon>
        <taxon>Betaproteobacteria</taxon>
        <taxon>Neisseriales</taxon>
        <taxon>Chromobacteriaceae</taxon>
        <taxon>Aquitalea</taxon>
    </lineage>
</organism>
<dbReference type="EMBL" id="QJKC01000008">
    <property type="protein sequence ID" value="PXX48104.1"/>
    <property type="molecule type" value="Genomic_DNA"/>
</dbReference>
<dbReference type="PANTHER" id="PTHR31126:SF1">
    <property type="entry name" value="TYROSINE SPECIFIC PROTEIN PHOSPHATASES DOMAIN-CONTAINING PROTEIN"/>
    <property type="match status" value="1"/>
</dbReference>
<evidence type="ECO:0000313" key="4">
    <source>
        <dbReference type="Proteomes" id="UP000248395"/>
    </source>
</evidence>
<proteinExistence type="inferred from homology"/>
<dbReference type="Proteomes" id="UP000248395">
    <property type="component" value="Unassembled WGS sequence"/>
</dbReference>
<dbReference type="GO" id="GO:0004721">
    <property type="term" value="F:phosphoprotein phosphatase activity"/>
    <property type="evidence" value="ECO:0007669"/>
    <property type="project" value="InterPro"/>
</dbReference>
<dbReference type="RefSeq" id="WP_059284943.1">
    <property type="nucleotide sequence ID" value="NZ_LNQU01000011.1"/>
</dbReference>
<dbReference type="InterPro" id="IPR000387">
    <property type="entry name" value="Tyr_Pase_dom"/>
</dbReference>
<feature type="domain" description="Tyrosine specific protein phosphatases" evidence="2">
    <location>
        <begin position="125"/>
        <end position="159"/>
    </location>
</feature>
<dbReference type="PANTHER" id="PTHR31126">
    <property type="entry name" value="TYROSINE-PROTEIN PHOSPHATASE"/>
    <property type="match status" value="1"/>
</dbReference>
<accession>A0A318JHL7</accession>
<dbReference type="AlphaFoldDB" id="A0A318JHL7"/>
<protein>
    <submittedName>
        <fullName evidence="3">Protein-tyrosine phosphatase</fullName>
    </submittedName>
</protein>
<dbReference type="SUPFAM" id="SSF52799">
    <property type="entry name" value="(Phosphotyrosine protein) phosphatases II"/>
    <property type="match status" value="1"/>
</dbReference>